<dbReference type="SUPFAM" id="SSF51261">
    <property type="entry name" value="Duplicated hybrid motif"/>
    <property type="match status" value="1"/>
</dbReference>
<proteinExistence type="predicted"/>
<evidence type="ECO:0000256" key="1">
    <source>
        <dbReference type="SAM" id="Phobius"/>
    </source>
</evidence>
<feature type="transmembrane region" description="Helical" evidence="1">
    <location>
        <begin position="6"/>
        <end position="25"/>
    </location>
</feature>
<dbReference type="CDD" id="cd07341">
    <property type="entry name" value="M56_BlaR1_MecR1_like"/>
    <property type="match status" value="1"/>
</dbReference>
<evidence type="ECO:0000313" key="5">
    <source>
        <dbReference type="Proteomes" id="UP000237640"/>
    </source>
</evidence>
<dbReference type="Pfam" id="PF05569">
    <property type="entry name" value="Peptidase_M56"/>
    <property type="match status" value="1"/>
</dbReference>
<dbReference type="PANTHER" id="PTHR21666">
    <property type="entry name" value="PEPTIDASE-RELATED"/>
    <property type="match status" value="1"/>
</dbReference>
<keyword evidence="5" id="KW-1185">Reference proteome</keyword>
<dbReference type="Proteomes" id="UP000237640">
    <property type="component" value="Unassembled WGS sequence"/>
</dbReference>
<dbReference type="OrthoDB" id="1522859at2"/>
<evidence type="ECO:0000259" key="2">
    <source>
        <dbReference type="Pfam" id="PF01551"/>
    </source>
</evidence>
<protein>
    <submittedName>
        <fullName evidence="4">BlaR1 peptidase M56</fullName>
    </submittedName>
</protein>
<sequence length="648" mass="73206">MESFFILLLKSSLILLLFLVSYHFFLRRETFFTSNRMFLIIGLTASLIVPFITITKTTYVPRATMSSGNYMVPSEITAQLDTGTSLNWLNLVLVIYLMGALYFGLKLLFQIRTIQNIKKNGKVHTEDNCHHVRTYSQISPFSFFKYIFYNPRHYSQNELNTIINHEKVHVRQLHSLDILFTEIILILQWFNPVVWFYKSALKQNLEYIADLEACNSHQNKKEYQYLMLKQATGNSDITIANPFFNSIIKKRIVMLNQSKSKRINLLKLLLVLPLLGLFLVGFNTEEIVEFSYTSPNEESINKPSISFISPIKASDIKKVSSSFGPARNPFTKKMDFHNGIDLVAESGKNVLASADGKVELSATGTDNGNYIVIKHKDSYSTKYLHLKDRMVENGDKVSKGQIIGHVGSTGKSTGPHLHFEVLQFKKPLNPESLIPFKTTASRNNAKKTPPNQLSKTEKDFEFVIDKRTSDSELSEKKAYLAKNGIDFSYTIVRNKSKEIIDLAFHISGEGLKGNTFNNSYSSSNDKGISPLMVSIDKERNKVFIGSKTYQSSQNTSIGSNGNQVWLSSVDDNDITVISENEGFFFIDTDGDKAPLYFIDEKKSTQKAVRDLSPNEIGSINVLKGEAARTKYGKAAKNGVVEITTKDEK</sequence>
<comment type="caution">
    <text evidence="4">The sequence shown here is derived from an EMBL/GenBank/DDBJ whole genome shotgun (WGS) entry which is preliminary data.</text>
</comment>
<dbReference type="AlphaFoldDB" id="A0A2T0M965"/>
<dbReference type="RefSeq" id="WP_106145334.1">
    <property type="nucleotide sequence ID" value="NZ_PVYX01000002.1"/>
</dbReference>
<feature type="transmembrane region" description="Helical" evidence="1">
    <location>
        <begin position="88"/>
        <end position="109"/>
    </location>
</feature>
<dbReference type="PANTHER" id="PTHR21666:SF270">
    <property type="entry name" value="MUREIN HYDROLASE ACTIVATOR ENVC"/>
    <property type="match status" value="1"/>
</dbReference>
<feature type="transmembrane region" description="Helical" evidence="1">
    <location>
        <begin position="264"/>
        <end position="282"/>
    </location>
</feature>
<keyword evidence="1" id="KW-1133">Transmembrane helix</keyword>
<dbReference type="InterPro" id="IPR050570">
    <property type="entry name" value="Cell_wall_metabolism_enzyme"/>
</dbReference>
<reference evidence="4 5" key="1">
    <citation type="submission" date="2018-03" db="EMBL/GenBank/DDBJ databases">
        <title>Genomic Encyclopedia of Archaeal and Bacterial Type Strains, Phase II (KMG-II): from individual species to whole genera.</title>
        <authorList>
            <person name="Goeker M."/>
        </authorList>
    </citation>
    <scope>NUCLEOTIDE SEQUENCE [LARGE SCALE GENOMIC DNA]</scope>
    <source>
        <strain evidence="4 5">DSM 25027</strain>
    </source>
</reference>
<dbReference type="InterPro" id="IPR011055">
    <property type="entry name" value="Dup_hybrid_motif"/>
</dbReference>
<dbReference type="Gene3D" id="2.170.130.10">
    <property type="entry name" value="TonB-dependent receptor, plug domain"/>
    <property type="match status" value="1"/>
</dbReference>
<feature type="domain" description="M23ase beta-sheet core" evidence="2">
    <location>
        <begin position="336"/>
        <end position="430"/>
    </location>
</feature>
<keyword evidence="1" id="KW-0472">Membrane</keyword>
<dbReference type="GO" id="GO:0004222">
    <property type="term" value="F:metalloendopeptidase activity"/>
    <property type="evidence" value="ECO:0007669"/>
    <property type="project" value="TreeGrafter"/>
</dbReference>
<dbReference type="InterPro" id="IPR016047">
    <property type="entry name" value="M23ase_b-sheet_dom"/>
</dbReference>
<feature type="domain" description="Peptidase M56" evidence="3">
    <location>
        <begin position="152"/>
        <end position="255"/>
    </location>
</feature>
<evidence type="ECO:0000313" key="4">
    <source>
        <dbReference type="EMBL" id="PRX54013.1"/>
    </source>
</evidence>
<evidence type="ECO:0000259" key="3">
    <source>
        <dbReference type="Pfam" id="PF05569"/>
    </source>
</evidence>
<dbReference type="InterPro" id="IPR008756">
    <property type="entry name" value="Peptidase_M56"/>
</dbReference>
<dbReference type="CDD" id="cd12797">
    <property type="entry name" value="M23_peptidase"/>
    <property type="match status" value="1"/>
</dbReference>
<dbReference type="EMBL" id="PVYX01000002">
    <property type="protein sequence ID" value="PRX54013.1"/>
    <property type="molecule type" value="Genomic_DNA"/>
</dbReference>
<organism evidence="4 5">
    <name type="scientific">Flagellimonas meridianipacifica</name>
    <dbReference type="NCBI Taxonomy" id="1080225"/>
    <lineage>
        <taxon>Bacteria</taxon>
        <taxon>Pseudomonadati</taxon>
        <taxon>Bacteroidota</taxon>
        <taxon>Flavobacteriia</taxon>
        <taxon>Flavobacteriales</taxon>
        <taxon>Flavobacteriaceae</taxon>
        <taxon>Flagellimonas</taxon>
    </lineage>
</organism>
<name>A0A2T0M965_9FLAO</name>
<accession>A0A2T0M965</accession>
<dbReference type="InterPro" id="IPR037066">
    <property type="entry name" value="Plug_dom_sf"/>
</dbReference>
<dbReference type="Pfam" id="PF01551">
    <property type="entry name" value="Peptidase_M23"/>
    <property type="match status" value="1"/>
</dbReference>
<keyword evidence="1" id="KW-0812">Transmembrane</keyword>
<feature type="transmembrane region" description="Helical" evidence="1">
    <location>
        <begin position="37"/>
        <end position="55"/>
    </location>
</feature>
<gene>
    <name evidence="4" type="ORF">CLV81_2409</name>
</gene>
<dbReference type="Gene3D" id="2.70.70.10">
    <property type="entry name" value="Glucose Permease (Domain IIA)"/>
    <property type="match status" value="1"/>
</dbReference>